<organism evidence="1 2">
    <name type="scientific">Cercophora newfieldiana</name>
    <dbReference type="NCBI Taxonomy" id="92897"/>
    <lineage>
        <taxon>Eukaryota</taxon>
        <taxon>Fungi</taxon>
        <taxon>Dikarya</taxon>
        <taxon>Ascomycota</taxon>
        <taxon>Pezizomycotina</taxon>
        <taxon>Sordariomycetes</taxon>
        <taxon>Sordariomycetidae</taxon>
        <taxon>Sordariales</taxon>
        <taxon>Lasiosphaeriaceae</taxon>
        <taxon>Cercophora</taxon>
    </lineage>
</organism>
<dbReference type="EMBL" id="JAULSV010000004">
    <property type="protein sequence ID" value="KAK0647177.1"/>
    <property type="molecule type" value="Genomic_DNA"/>
</dbReference>
<evidence type="ECO:0000313" key="1">
    <source>
        <dbReference type="EMBL" id="KAK0647177.1"/>
    </source>
</evidence>
<comment type="caution">
    <text evidence="1">The sequence shown here is derived from an EMBL/GenBank/DDBJ whole genome shotgun (WGS) entry which is preliminary data.</text>
</comment>
<dbReference type="Proteomes" id="UP001174936">
    <property type="component" value="Unassembled WGS sequence"/>
</dbReference>
<protein>
    <submittedName>
        <fullName evidence="1">Uncharacterized protein</fullName>
    </submittedName>
</protein>
<gene>
    <name evidence="1" type="ORF">B0T16DRAFT_414798</name>
</gene>
<sequence>MLFFLNVNHTISGSVTARMADCAGTKSCEHTEDGYVHCIEHKFTHHDPLDYMQAIAPEVEKCGFRFIDSTTFKDPNAVNFVVPNKRVAHPGIERKWWVTIKVSGYNVTRSNETNPEVLCLYDLGGPLP</sequence>
<dbReference type="AlphaFoldDB" id="A0AA39Y6X6"/>
<name>A0AA39Y6X6_9PEZI</name>
<keyword evidence="2" id="KW-1185">Reference proteome</keyword>
<evidence type="ECO:0000313" key="2">
    <source>
        <dbReference type="Proteomes" id="UP001174936"/>
    </source>
</evidence>
<accession>A0AA39Y6X6</accession>
<proteinExistence type="predicted"/>
<reference evidence="1" key="1">
    <citation type="submission" date="2023-06" db="EMBL/GenBank/DDBJ databases">
        <title>Genome-scale phylogeny and comparative genomics of the fungal order Sordariales.</title>
        <authorList>
            <consortium name="Lawrence Berkeley National Laboratory"/>
            <person name="Hensen N."/>
            <person name="Bonometti L."/>
            <person name="Westerberg I."/>
            <person name="Brannstrom I.O."/>
            <person name="Guillou S."/>
            <person name="Cros-Aarteil S."/>
            <person name="Calhoun S."/>
            <person name="Haridas S."/>
            <person name="Kuo A."/>
            <person name="Mondo S."/>
            <person name="Pangilinan J."/>
            <person name="Riley R."/>
            <person name="Labutti K."/>
            <person name="Andreopoulos B."/>
            <person name="Lipzen A."/>
            <person name="Chen C."/>
            <person name="Yanf M."/>
            <person name="Daum C."/>
            <person name="Ng V."/>
            <person name="Clum A."/>
            <person name="Steindorff A."/>
            <person name="Ohm R."/>
            <person name="Martin F."/>
            <person name="Silar P."/>
            <person name="Natvig D."/>
            <person name="Lalanne C."/>
            <person name="Gautier V."/>
            <person name="Ament-Velasquez S.L."/>
            <person name="Kruys A."/>
            <person name="Hutchinson M.I."/>
            <person name="Powell A.J."/>
            <person name="Barry K."/>
            <person name="Miller A.N."/>
            <person name="Grigoriev I.V."/>
            <person name="Debuchy R."/>
            <person name="Gladieux P."/>
            <person name="Thoren M.H."/>
            <person name="Johannesson H."/>
        </authorList>
    </citation>
    <scope>NUCLEOTIDE SEQUENCE</scope>
    <source>
        <strain evidence="1">SMH2532-1</strain>
    </source>
</reference>